<dbReference type="GO" id="GO:0050661">
    <property type="term" value="F:NADP binding"/>
    <property type="evidence" value="ECO:0007669"/>
    <property type="project" value="TreeGrafter"/>
</dbReference>
<gene>
    <name evidence="9" type="ORF">BU52_22660</name>
</gene>
<evidence type="ECO:0000256" key="6">
    <source>
        <dbReference type="ARBA" id="ARBA00048202"/>
    </source>
</evidence>
<keyword evidence="4" id="KW-1278">Translocase</keyword>
<evidence type="ECO:0000256" key="3">
    <source>
        <dbReference type="ARBA" id="ARBA00022857"/>
    </source>
</evidence>
<reference evidence="9 10" key="1">
    <citation type="submission" date="2014-02" db="EMBL/GenBank/DDBJ databases">
        <title>The genome announcement of Streptomyces toyocaensis NRRL15009.</title>
        <authorList>
            <person name="Hong H.-J."/>
            <person name="Kwun M.J."/>
        </authorList>
    </citation>
    <scope>NUCLEOTIDE SEQUENCE [LARGE SCALE GENOMIC DNA]</scope>
    <source>
        <strain evidence="9 10">NRRL 15009</strain>
    </source>
</reference>
<dbReference type="STRING" id="55952.BU52_22660"/>
<dbReference type="AlphaFoldDB" id="A0A081XMS8"/>
<keyword evidence="10" id="KW-1185">Reference proteome</keyword>
<keyword evidence="8" id="KW-1133">Transmembrane helix</keyword>
<organism evidence="9 10">
    <name type="scientific">Streptomyces toyocaensis</name>
    <dbReference type="NCBI Taxonomy" id="55952"/>
    <lineage>
        <taxon>Bacteria</taxon>
        <taxon>Bacillati</taxon>
        <taxon>Actinomycetota</taxon>
        <taxon>Actinomycetes</taxon>
        <taxon>Kitasatosporales</taxon>
        <taxon>Streptomycetaceae</taxon>
        <taxon>Streptomyces</taxon>
    </lineage>
</organism>
<dbReference type="PANTHER" id="PTHR10160:SF19">
    <property type="entry name" value="PROTON-TRANSLOCATING NAD(P)(+) TRANSHYDROGENASE"/>
    <property type="match status" value="1"/>
</dbReference>
<keyword evidence="8" id="KW-0472">Membrane</keyword>
<keyword evidence="3" id="KW-0521">NADP</keyword>
<feature type="region of interest" description="Disordered" evidence="7">
    <location>
        <begin position="65"/>
        <end position="89"/>
    </location>
</feature>
<evidence type="ECO:0000313" key="9">
    <source>
        <dbReference type="EMBL" id="KES04851.1"/>
    </source>
</evidence>
<dbReference type="EMBL" id="JFCB01000022">
    <property type="protein sequence ID" value="KES04851.1"/>
    <property type="molecule type" value="Genomic_DNA"/>
</dbReference>
<comment type="catalytic activity">
    <reaction evidence="6">
        <text>NAD(+) + NADPH + H(+)(in) = NADH + NADP(+) + H(+)(out)</text>
        <dbReference type="Rhea" id="RHEA:47992"/>
        <dbReference type="ChEBI" id="CHEBI:15378"/>
        <dbReference type="ChEBI" id="CHEBI:57540"/>
        <dbReference type="ChEBI" id="CHEBI:57783"/>
        <dbReference type="ChEBI" id="CHEBI:57945"/>
        <dbReference type="ChEBI" id="CHEBI:58349"/>
        <dbReference type="EC" id="7.1.1.1"/>
    </reaction>
</comment>
<dbReference type="Gene3D" id="3.40.50.720">
    <property type="entry name" value="NAD(P)-binding Rossmann-like Domain"/>
    <property type="match status" value="1"/>
</dbReference>
<evidence type="ECO:0000313" key="10">
    <source>
        <dbReference type="Proteomes" id="UP000028341"/>
    </source>
</evidence>
<dbReference type="eggNOG" id="COG3288">
    <property type="taxonomic scope" value="Bacteria"/>
</dbReference>
<comment type="caution">
    <text evidence="9">The sequence shown here is derived from an EMBL/GenBank/DDBJ whole genome shotgun (WGS) entry which is preliminary data.</text>
</comment>
<evidence type="ECO:0000256" key="5">
    <source>
        <dbReference type="ARBA" id="ARBA00023027"/>
    </source>
</evidence>
<proteinExistence type="predicted"/>
<dbReference type="Proteomes" id="UP000028341">
    <property type="component" value="Unassembled WGS sequence"/>
</dbReference>
<evidence type="ECO:0000256" key="2">
    <source>
        <dbReference type="ARBA" id="ARBA00012943"/>
    </source>
</evidence>
<comment type="function">
    <text evidence="1">The transhydrogenation between NADH and NADP is coupled to respiration and ATP hydrolysis and functions as a proton pump across the membrane.</text>
</comment>
<dbReference type="GO" id="GO:0006740">
    <property type="term" value="P:NADPH regeneration"/>
    <property type="evidence" value="ECO:0007669"/>
    <property type="project" value="TreeGrafter"/>
</dbReference>
<name>A0A081XMS8_STRTO</name>
<evidence type="ECO:0000256" key="1">
    <source>
        <dbReference type="ARBA" id="ARBA00003943"/>
    </source>
</evidence>
<evidence type="ECO:0000256" key="4">
    <source>
        <dbReference type="ARBA" id="ARBA00022967"/>
    </source>
</evidence>
<feature type="transmembrane region" description="Helical" evidence="8">
    <location>
        <begin position="95"/>
        <end position="116"/>
    </location>
</feature>
<accession>A0A081XMS8</accession>
<evidence type="ECO:0000256" key="8">
    <source>
        <dbReference type="SAM" id="Phobius"/>
    </source>
</evidence>
<evidence type="ECO:0000256" key="7">
    <source>
        <dbReference type="SAM" id="MobiDB-lite"/>
    </source>
</evidence>
<keyword evidence="5" id="KW-0520">NAD</keyword>
<dbReference type="GO" id="GO:0005886">
    <property type="term" value="C:plasma membrane"/>
    <property type="evidence" value="ECO:0007669"/>
    <property type="project" value="TreeGrafter"/>
</dbReference>
<dbReference type="EC" id="7.1.1.1" evidence="2"/>
<keyword evidence="8" id="KW-0812">Transmembrane</keyword>
<protein>
    <recommendedName>
        <fullName evidence="2">proton-translocating NAD(P)(+) transhydrogenase</fullName>
        <ecNumber evidence="2">7.1.1.1</ecNumber>
    </recommendedName>
</protein>
<sequence>MTIIGYTDLASRLPDQASQMFGTNVVNLLALVTPGRDGRPVLDFDDVVHRTVTVVRSGLVTWPPPPVAVSADPQEESAAAPADAGRSPLTPARRYGLMGLGMLATFLLVALAPAQLAEA</sequence>
<dbReference type="GO" id="GO:0008750">
    <property type="term" value="F:proton-translocating NAD(P)+ transhydrogenase activity"/>
    <property type="evidence" value="ECO:0007669"/>
    <property type="project" value="UniProtKB-EC"/>
</dbReference>
<dbReference type="PANTHER" id="PTHR10160">
    <property type="entry name" value="NAD(P) TRANSHYDROGENASE"/>
    <property type="match status" value="1"/>
</dbReference>